<dbReference type="InterPro" id="IPR037379">
    <property type="entry name" value="WDR74/Nsa1"/>
</dbReference>
<dbReference type="GO" id="GO:0030687">
    <property type="term" value="C:preribosome, large subunit precursor"/>
    <property type="evidence" value="ECO:0007669"/>
    <property type="project" value="TreeGrafter"/>
</dbReference>
<proteinExistence type="predicted"/>
<dbReference type="Gene3D" id="2.130.10.10">
    <property type="entry name" value="YVTN repeat-like/Quinoprotein amine dehydrogenase"/>
    <property type="match status" value="1"/>
</dbReference>
<dbReference type="GO" id="GO:0005730">
    <property type="term" value="C:nucleolus"/>
    <property type="evidence" value="ECO:0007669"/>
    <property type="project" value="InterPro"/>
</dbReference>
<comment type="caution">
    <text evidence="1">The sequence shown here is derived from an EMBL/GenBank/DDBJ whole genome shotgun (WGS) entry which is preliminary data.</text>
</comment>
<sequence>MASPVADAVEQTTNRPLRVIAGGELGVLAVCQAPSVAQLDQFRQTDTWGVACKEEGITHLACRSREGLEDTGTAVLCAARASGQLTFQDSSTGTEHSRLDSVPDGAADNAICYSGCLWHALPTEARAFNLLTCCFDGSVLIRQMQADLGGAWTDTAAWQTHKHVCCADMQSERAWLAVGPKDAEPSVWDIDTQQQVFAARAPKGNPMTPQEPPWATAIAAVPGQGGNCFVVGTAHHHIRLFDARAHRRPVCNVNFGESRITALQPEPTGDRCWVGNGMGKLELLKQAQQENKEGDFDSALKTYSFITKQYGDLALANYAQVGRALMLYQQGDTVRSILELDELELTLRGYAEVHAALAAMLYSEKPPAVQRAELQIQQDLQSLLYAFGNLEH</sequence>
<evidence type="ECO:0000313" key="1">
    <source>
        <dbReference type="EMBL" id="KAK9810634.1"/>
    </source>
</evidence>
<gene>
    <name evidence="1" type="ORF">WJX73_006012</name>
</gene>
<dbReference type="GO" id="GO:0042273">
    <property type="term" value="P:ribosomal large subunit biogenesis"/>
    <property type="evidence" value="ECO:0007669"/>
    <property type="project" value="InterPro"/>
</dbReference>
<dbReference type="AlphaFoldDB" id="A0AAW1PR77"/>
<dbReference type="InterPro" id="IPR015943">
    <property type="entry name" value="WD40/YVTN_repeat-like_dom_sf"/>
</dbReference>
<name>A0AAW1PR77_9CHLO</name>
<keyword evidence="2" id="KW-1185">Reference proteome</keyword>
<dbReference type="PANTHER" id="PTHR16038:SF4">
    <property type="entry name" value="WD REPEAT-CONTAINING PROTEIN 74"/>
    <property type="match status" value="1"/>
</dbReference>
<dbReference type="Proteomes" id="UP001465755">
    <property type="component" value="Unassembled WGS sequence"/>
</dbReference>
<accession>A0AAW1PR77</accession>
<dbReference type="EMBL" id="JALJOQ010000015">
    <property type="protein sequence ID" value="KAK9810634.1"/>
    <property type="molecule type" value="Genomic_DNA"/>
</dbReference>
<dbReference type="PANTHER" id="PTHR16038">
    <property type="entry name" value="NOP SEVEN ASSOCIATED PROTEIN 1"/>
    <property type="match status" value="1"/>
</dbReference>
<organism evidence="1 2">
    <name type="scientific">Symbiochloris irregularis</name>
    <dbReference type="NCBI Taxonomy" id="706552"/>
    <lineage>
        <taxon>Eukaryota</taxon>
        <taxon>Viridiplantae</taxon>
        <taxon>Chlorophyta</taxon>
        <taxon>core chlorophytes</taxon>
        <taxon>Trebouxiophyceae</taxon>
        <taxon>Trebouxiales</taxon>
        <taxon>Trebouxiaceae</taxon>
        <taxon>Symbiochloris</taxon>
    </lineage>
</organism>
<dbReference type="SUPFAM" id="SSF50978">
    <property type="entry name" value="WD40 repeat-like"/>
    <property type="match status" value="1"/>
</dbReference>
<protein>
    <submittedName>
        <fullName evidence="1">Uncharacterized protein</fullName>
    </submittedName>
</protein>
<evidence type="ECO:0000313" key="2">
    <source>
        <dbReference type="Proteomes" id="UP001465755"/>
    </source>
</evidence>
<reference evidence="1 2" key="1">
    <citation type="journal article" date="2024" name="Nat. Commun.">
        <title>Phylogenomics reveals the evolutionary origins of lichenization in chlorophyte algae.</title>
        <authorList>
            <person name="Puginier C."/>
            <person name="Libourel C."/>
            <person name="Otte J."/>
            <person name="Skaloud P."/>
            <person name="Haon M."/>
            <person name="Grisel S."/>
            <person name="Petersen M."/>
            <person name="Berrin J.G."/>
            <person name="Delaux P.M."/>
            <person name="Dal Grande F."/>
            <person name="Keller J."/>
        </authorList>
    </citation>
    <scope>NUCLEOTIDE SEQUENCE [LARGE SCALE GENOMIC DNA]</scope>
    <source>
        <strain evidence="1 2">SAG 2036</strain>
    </source>
</reference>
<dbReference type="InterPro" id="IPR036322">
    <property type="entry name" value="WD40_repeat_dom_sf"/>
</dbReference>